<dbReference type="AlphaFoldDB" id="A0A928Z834"/>
<comment type="caution">
    <text evidence="3">The sequence shown here is derived from an EMBL/GenBank/DDBJ whole genome shotgun (WGS) entry which is preliminary data.</text>
</comment>
<evidence type="ECO:0000313" key="4">
    <source>
        <dbReference type="Proteomes" id="UP000621799"/>
    </source>
</evidence>
<feature type="domain" description="GGDEF" evidence="2">
    <location>
        <begin position="492"/>
        <end position="631"/>
    </location>
</feature>
<dbReference type="PANTHER" id="PTHR45138:SF9">
    <property type="entry name" value="DIGUANYLATE CYCLASE DGCM-RELATED"/>
    <property type="match status" value="1"/>
</dbReference>
<feature type="compositionally biased region" description="Polar residues" evidence="1">
    <location>
        <begin position="627"/>
        <end position="637"/>
    </location>
</feature>
<dbReference type="Gene3D" id="3.40.50.300">
    <property type="entry name" value="P-loop containing nucleotide triphosphate hydrolases"/>
    <property type="match status" value="1"/>
</dbReference>
<dbReference type="GO" id="GO:0052621">
    <property type="term" value="F:diguanylate cyclase activity"/>
    <property type="evidence" value="ECO:0007669"/>
    <property type="project" value="TreeGrafter"/>
</dbReference>
<dbReference type="CDD" id="cd01949">
    <property type="entry name" value="GGDEF"/>
    <property type="match status" value="1"/>
</dbReference>
<dbReference type="InterPro" id="IPR000160">
    <property type="entry name" value="GGDEF_dom"/>
</dbReference>
<feature type="compositionally biased region" description="Basic and acidic residues" evidence="1">
    <location>
        <begin position="616"/>
        <end position="626"/>
    </location>
</feature>
<protein>
    <submittedName>
        <fullName evidence="3">AAA-like domain-containing protein</fullName>
    </submittedName>
</protein>
<dbReference type="InterPro" id="IPR050469">
    <property type="entry name" value="Diguanylate_Cyclase"/>
</dbReference>
<dbReference type="GO" id="GO:0043709">
    <property type="term" value="P:cell adhesion involved in single-species biofilm formation"/>
    <property type="evidence" value="ECO:0007669"/>
    <property type="project" value="TreeGrafter"/>
</dbReference>
<keyword evidence="4" id="KW-1185">Reference proteome</keyword>
<dbReference type="InterPro" id="IPR027417">
    <property type="entry name" value="P-loop_NTPase"/>
</dbReference>
<dbReference type="Pfam" id="PF00990">
    <property type="entry name" value="GGDEF"/>
    <property type="match status" value="1"/>
</dbReference>
<evidence type="ECO:0000313" key="3">
    <source>
        <dbReference type="EMBL" id="MBE9040298.1"/>
    </source>
</evidence>
<dbReference type="Gene3D" id="3.30.70.270">
    <property type="match status" value="1"/>
</dbReference>
<reference evidence="3" key="1">
    <citation type="submission" date="2020-10" db="EMBL/GenBank/DDBJ databases">
        <authorList>
            <person name="Castelo-Branco R."/>
            <person name="Eusebio N."/>
            <person name="Adriana R."/>
            <person name="Vieira A."/>
            <person name="Brugerolle De Fraissinette N."/>
            <person name="Rezende De Castro R."/>
            <person name="Schneider M.P."/>
            <person name="Vasconcelos V."/>
            <person name="Leao P.N."/>
        </authorList>
    </citation>
    <scope>NUCLEOTIDE SEQUENCE</scope>
    <source>
        <strain evidence="3">LEGE 11467</strain>
    </source>
</reference>
<dbReference type="InterPro" id="IPR029787">
    <property type="entry name" value="Nucleotide_cyclase"/>
</dbReference>
<dbReference type="SUPFAM" id="SSF52540">
    <property type="entry name" value="P-loop containing nucleoside triphosphate hydrolases"/>
    <property type="match status" value="1"/>
</dbReference>
<dbReference type="GO" id="GO:0005886">
    <property type="term" value="C:plasma membrane"/>
    <property type="evidence" value="ECO:0007669"/>
    <property type="project" value="TreeGrafter"/>
</dbReference>
<dbReference type="EMBL" id="JADEXN010000072">
    <property type="protein sequence ID" value="MBE9040298.1"/>
    <property type="molecule type" value="Genomic_DNA"/>
</dbReference>
<dbReference type="SMART" id="SM00267">
    <property type="entry name" value="GGDEF"/>
    <property type="match status" value="1"/>
</dbReference>
<sequence length="637" mass="72805">MTIDEVLALLHATRKKNLTPMQELVLRQAWKGQTYTGMAQEFHYDADYLKKAAAHLWHSLCELFEVPITKSNFRTTLEERSLTPEQKRVAIEFDRAIAQTRALEFPSGPVALNSPFYVARPEIEELIYTEISKPGSVTRIKAPSQMGKTSLMLRVLERVSRGSDRLVRVDFNQADNNTFDRLDRFLRWFCLAVGRQLQLPPRLEMYWDEEIGSKISCTLYFQGYLLEKISDPLVLVLHEVDRVFEYPAIASEFLPLLRSWYEEAKQVEIWQQLRLVVVHNTDIYIPLKLNQSPFNVGLPIQLPEFTASQVQDLADRHGLNWLESDRTEQLINMVGGHPYLVRLALYWLGRQEFTLEQLLKAAPTLAGIYRDRLRHLFTTLKKYPELEIALQQVVADPEGVALKPVVAYKLESMGLIRLDGNRCVPSCELYRLYFSEQLPSEESSVYRLQELEQENQELKLLCGTDHLTELVNRRGFDGKLDLIWQQSKEEKAPLSLILSDIDFFRIYNKTRGHKAGDECLCQVAGAICQEIHRPSDVVARYGGEEFAVLLPNTDAAGASYIAENIRRSVKALGIEREYQIGFPASTITVSLGVVSTIPGKKQSTDDLIQAAEEALHQSKQQGRDRVTLNSNLTPHRS</sequence>
<evidence type="ECO:0000259" key="2">
    <source>
        <dbReference type="PROSITE" id="PS50887"/>
    </source>
</evidence>
<dbReference type="Proteomes" id="UP000621799">
    <property type="component" value="Unassembled WGS sequence"/>
</dbReference>
<dbReference type="Pfam" id="PF26355">
    <property type="entry name" value="HTH_VMAP-M9"/>
    <property type="match status" value="1"/>
</dbReference>
<dbReference type="FunFam" id="3.30.70.270:FF:000001">
    <property type="entry name" value="Diguanylate cyclase domain protein"/>
    <property type="match status" value="1"/>
</dbReference>
<dbReference type="NCBIfam" id="TIGR00254">
    <property type="entry name" value="GGDEF"/>
    <property type="match status" value="1"/>
</dbReference>
<feature type="region of interest" description="Disordered" evidence="1">
    <location>
        <begin position="616"/>
        <end position="637"/>
    </location>
</feature>
<dbReference type="InterPro" id="IPR043128">
    <property type="entry name" value="Rev_trsase/Diguanyl_cyclase"/>
</dbReference>
<dbReference type="PANTHER" id="PTHR45138">
    <property type="entry name" value="REGULATORY COMPONENTS OF SENSORY TRANSDUCTION SYSTEM"/>
    <property type="match status" value="1"/>
</dbReference>
<evidence type="ECO:0000256" key="1">
    <source>
        <dbReference type="SAM" id="MobiDB-lite"/>
    </source>
</evidence>
<dbReference type="GO" id="GO:1902201">
    <property type="term" value="P:negative regulation of bacterial-type flagellum-dependent cell motility"/>
    <property type="evidence" value="ECO:0007669"/>
    <property type="project" value="TreeGrafter"/>
</dbReference>
<gene>
    <name evidence="3" type="ORF">IQ235_05765</name>
</gene>
<proteinExistence type="predicted"/>
<dbReference type="PROSITE" id="PS50887">
    <property type="entry name" value="GGDEF"/>
    <property type="match status" value="1"/>
</dbReference>
<dbReference type="InterPro" id="IPR058651">
    <property type="entry name" value="HTH_VMAP-M9"/>
</dbReference>
<name>A0A928Z834_9CYAN</name>
<dbReference type="Pfam" id="PF14516">
    <property type="entry name" value="AAA_35"/>
    <property type="match status" value="1"/>
</dbReference>
<dbReference type="SUPFAM" id="SSF55073">
    <property type="entry name" value="Nucleotide cyclase"/>
    <property type="match status" value="1"/>
</dbReference>
<accession>A0A928Z834</accession>
<organism evidence="3 4">
    <name type="scientific">Zarconia navalis LEGE 11467</name>
    <dbReference type="NCBI Taxonomy" id="1828826"/>
    <lineage>
        <taxon>Bacteria</taxon>
        <taxon>Bacillati</taxon>
        <taxon>Cyanobacteriota</taxon>
        <taxon>Cyanophyceae</taxon>
        <taxon>Oscillatoriophycideae</taxon>
        <taxon>Oscillatoriales</taxon>
        <taxon>Oscillatoriales incertae sedis</taxon>
        <taxon>Zarconia</taxon>
        <taxon>Zarconia navalis</taxon>
    </lineage>
</organism>